<dbReference type="InParanoid" id="A0A0C3P5T0"/>
<name>A0A0C3P5T0_PISTI</name>
<evidence type="ECO:0000313" key="1">
    <source>
        <dbReference type="EMBL" id="KIO02664.1"/>
    </source>
</evidence>
<proteinExistence type="predicted"/>
<keyword evidence="2" id="KW-1185">Reference proteome</keyword>
<sequence>MHLLTMYSSSSVHCRAASTKKNSTATPGDKVDQLSLSLRYKESQETLSKITPSWGMCLPSPYREAHQRSVAS</sequence>
<dbReference type="HOGENOM" id="CLU_2723223_0_0_1"/>
<dbReference type="EMBL" id="KN831980">
    <property type="protein sequence ID" value="KIO02664.1"/>
    <property type="molecule type" value="Genomic_DNA"/>
</dbReference>
<accession>A0A0C3P5T0</accession>
<reference evidence="2" key="2">
    <citation type="submission" date="2015-01" db="EMBL/GenBank/DDBJ databases">
        <title>Evolutionary Origins and Diversification of the Mycorrhizal Mutualists.</title>
        <authorList>
            <consortium name="DOE Joint Genome Institute"/>
            <consortium name="Mycorrhizal Genomics Consortium"/>
            <person name="Kohler A."/>
            <person name="Kuo A."/>
            <person name="Nagy L.G."/>
            <person name="Floudas D."/>
            <person name="Copeland A."/>
            <person name="Barry K.W."/>
            <person name="Cichocki N."/>
            <person name="Veneault-Fourrey C."/>
            <person name="LaButti K."/>
            <person name="Lindquist E.A."/>
            <person name="Lipzen A."/>
            <person name="Lundell T."/>
            <person name="Morin E."/>
            <person name="Murat C."/>
            <person name="Riley R."/>
            <person name="Ohm R."/>
            <person name="Sun H."/>
            <person name="Tunlid A."/>
            <person name="Henrissat B."/>
            <person name="Grigoriev I.V."/>
            <person name="Hibbett D.S."/>
            <person name="Martin F."/>
        </authorList>
    </citation>
    <scope>NUCLEOTIDE SEQUENCE [LARGE SCALE GENOMIC DNA]</scope>
    <source>
        <strain evidence="2">Marx 270</strain>
    </source>
</reference>
<gene>
    <name evidence="1" type="ORF">M404DRAFT_638802</name>
</gene>
<protein>
    <submittedName>
        <fullName evidence="1">Uncharacterized protein</fullName>
    </submittedName>
</protein>
<dbReference type="Proteomes" id="UP000054217">
    <property type="component" value="Unassembled WGS sequence"/>
</dbReference>
<dbReference type="AlphaFoldDB" id="A0A0C3P5T0"/>
<reference evidence="1 2" key="1">
    <citation type="submission" date="2014-04" db="EMBL/GenBank/DDBJ databases">
        <authorList>
            <consortium name="DOE Joint Genome Institute"/>
            <person name="Kuo A."/>
            <person name="Kohler A."/>
            <person name="Costa M.D."/>
            <person name="Nagy L.G."/>
            <person name="Floudas D."/>
            <person name="Copeland A."/>
            <person name="Barry K.W."/>
            <person name="Cichocki N."/>
            <person name="Veneault-Fourrey C."/>
            <person name="LaButti K."/>
            <person name="Lindquist E.A."/>
            <person name="Lipzen A."/>
            <person name="Lundell T."/>
            <person name="Morin E."/>
            <person name="Murat C."/>
            <person name="Sun H."/>
            <person name="Tunlid A."/>
            <person name="Henrissat B."/>
            <person name="Grigoriev I.V."/>
            <person name="Hibbett D.S."/>
            <person name="Martin F."/>
            <person name="Nordberg H.P."/>
            <person name="Cantor M.N."/>
            <person name="Hua S.X."/>
        </authorList>
    </citation>
    <scope>NUCLEOTIDE SEQUENCE [LARGE SCALE GENOMIC DNA]</scope>
    <source>
        <strain evidence="1 2">Marx 270</strain>
    </source>
</reference>
<organism evidence="1 2">
    <name type="scientific">Pisolithus tinctorius Marx 270</name>
    <dbReference type="NCBI Taxonomy" id="870435"/>
    <lineage>
        <taxon>Eukaryota</taxon>
        <taxon>Fungi</taxon>
        <taxon>Dikarya</taxon>
        <taxon>Basidiomycota</taxon>
        <taxon>Agaricomycotina</taxon>
        <taxon>Agaricomycetes</taxon>
        <taxon>Agaricomycetidae</taxon>
        <taxon>Boletales</taxon>
        <taxon>Sclerodermatineae</taxon>
        <taxon>Pisolithaceae</taxon>
        <taxon>Pisolithus</taxon>
    </lineage>
</organism>
<evidence type="ECO:0000313" key="2">
    <source>
        <dbReference type="Proteomes" id="UP000054217"/>
    </source>
</evidence>